<name>A0ACC1WZG8_MELAZ</name>
<organism evidence="1 2">
    <name type="scientific">Melia azedarach</name>
    <name type="common">Chinaberry tree</name>
    <dbReference type="NCBI Taxonomy" id="155640"/>
    <lineage>
        <taxon>Eukaryota</taxon>
        <taxon>Viridiplantae</taxon>
        <taxon>Streptophyta</taxon>
        <taxon>Embryophyta</taxon>
        <taxon>Tracheophyta</taxon>
        <taxon>Spermatophyta</taxon>
        <taxon>Magnoliopsida</taxon>
        <taxon>eudicotyledons</taxon>
        <taxon>Gunneridae</taxon>
        <taxon>Pentapetalae</taxon>
        <taxon>rosids</taxon>
        <taxon>malvids</taxon>
        <taxon>Sapindales</taxon>
        <taxon>Meliaceae</taxon>
        <taxon>Melia</taxon>
    </lineage>
</organism>
<gene>
    <name evidence="1" type="ORF">OWV82_023594</name>
</gene>
<evidence type="ECO:0000313" key="2">
    <source>
        <dbReference type="Proteomes" id="UP001164539"/>
    </source>
</evidence>
<evidence type="ECO:0000313" key="1">
    <source>
        <dbReference type="EMBL" id="KAJ4703733.1"/>
    </source>
</evidence>
<protein>
    <submittedName>
        <fullName evidence="1">GDSL esterase/lipase</fullName>
    </submittedName>
</protein>
<reference evidence="1 2" key="1">
    <citation type="journal article" date="2023" name="Science">
        <title>Complex scaffold remodeling in plant triterpene biosynthesis.</title>
        <authorList>
            <person name="De La Pena R."/>
            <person name="Hodgson H."/>
            <person name="Liu J.C."/>
            <person name="Stephenson M.J."/>
            <person name="Martin A.C."/>
            <person name="Owen C."/>
            <person name="Harkess A."/>
            <person name="Leebens-Mack J."/>
            <person name="Jimenez L.E."/>
            <person name="Osbourn A."/>
            <person name="Sattely E.S."/>
        </authorList>
    </citation>
    <scope>NUCLEOTIDE SEQUENCE [LARGE SCALE GENOMIC DNA]</scope>
    <source>
        <strain evidence="2">cv. JPN11</strain>
        <tissue evidence="1">Leaf</tissue>
    </source>
</reference>
<proteinExistence type="predicted"/>
<dbReference type="EMBL" id="CM051406">
    <property type="protein sequence ID" value="KAJ4703733.1"/>
    <property type="molecule type" value="Genomic_DNA"/>
</dbReference>
<accession>A0ACC1WZG8</accession>
<sequence>MPMARKIEVCCCWMIFVSFISLNVQNLSQGTPVVPCYFIFGDSLVDSGNNNNLKTDAKVNYWPYGIDFPEGPTGRFCNGRTTADIITERLGFTHYIPAFASANGSEILEGVNYASGSAGILDETGSHQGICVSLKKQLEHHNITVSRIADMLGSYDLAHEHLNKCLYTVNIGSNDYINNYFLPQFYNSSKQYTTDQYAKHLIKQYHYHLQNLYQHGARKVALTGLGPVGCTPNATSYYGTNGSLCVDKMNYAVQLFNYRLISLVDKLNNNVRDAKFIAVNTKITTVPGLAIGFNMSLLRCCEVNGFGLCIPSKSPCRHRNLRIFFDSFHPTEVVNTIQASRAFQALVPSDTYPMDIRHLALL</sequence>
<dbReference type="Proteomes" id="UP001164539">
    <property type="component" value="Chromosome 13"/>
</dbReference>
<keyword evidence="2" id="KW-1185">Reference proteome</keyword>
<comment type="caution">
    <text evidence="1">The sequence shown here is derived from an EMBL/GenBank/DDBJ whole genome shotgun (WGS) entry which is preliminary data.</text>
</comment>